<dbReference type="EMBL" id="JAAQWE010000020">
    <property type="protein sequence ID" value="NMX98887.1"/>
    <property type="molecule type" value="Genomic_DNA"/>
</dbReference>
<dbReference type="SUPFAM" id="SSF103473">
    <property type="entry name" value="MFS general substrate transporter"/>
    <property type="match status" value="1"/>
</dbReference>
<reference evidence="8 9" key="1">
    <citation type="journal article" date="2020" name="Front. Microbiol.">
        <title>Genetic Organization of the aprX-lipA2 Operon Affects the Proteolytic Potential of Pseudomonas Species in Milk.</title>
        <authorList>
            <person name="Maier C."/>
            <person name="Huptas C."/>
            <person name="von Neubeck M."/>
            <person name="Scherer S."/>
            <person name="Wenning M."/>
            <person name="Lucking G."/>
        </authorList>
    </citation>
    <scope>NUCLEOTIDE SEQUENCE [LARGE SCALE GENOMIC DNA]</scope>
    <source>
        <strain evidence="8 9">WS 4671</strain>
    </source>
</reference>
<dbReference type="Proteomes" id="UP000552560">
    <property type="component" value="Unassembled WGS sequence"/>
</dbReference>
<dbReference type="Gene3D" id="1.20.1720.10">
    <property type="entry name" value="Multidrug resistance protein D"/>
    <property type="match status" value="1"/>
</dbReference>
<evidence type="ECO:0000313" key="9">
    <source>
        <dbReference type="Proteomes" id="UP000552560"/>
    </source>
</evidence>
<gene>
    <name evidence="8" type="ORF">HBO43_20030</name>
</gene>
<feature type="transmembrane region" description="Helical" evidence="6">
    <location>
        <begin position="176"/>
        <end position="198"/>
    </location>
</feature>
<dbReference type="AlphaFoldDB" id="A0A7Y1F497"/>
<protein>
    <submittedName>
        <fullName evidence="8">MFS transporter</fullName>
    </submittedName>
</protein>
<dbReference type="GO" id="GO:0005886">
    <property type="term" value="C:plasma membrane"/>
    <property type="evidence" value="ECO:0007669"/>
    <property type="project" value="TreeGrafter"/>
</dbReference>
<name>A0A7Y1F497_PSEVE</name>
<organism evidence="8 9">
    <name type="scientific">Pseudomonas veronii</name>
    <dbReference type="NCBI Taxonomy" id="76761"/>
    <lineage>
        <taxon>Bacteria</taxon>
        <taxon>Pseudomonadati</taxon>
        <taxon>Pseudomonadota</taxon>
        <taxon>Gammaproteobacteria</taxon>
        <taxon>Pseudomonadales</taxon>
        <taxon>Pseudomonadaceae</taxon>
        <taxon>Pseudomonas</taxon>
    </lineage>
</organism>
<dbReference type="InterPro" id="IPR020846">
    <property type="entry name" value="MFS_dom"/>
</dbReference>
<evidence type="ECO:0000256" key="6">
    <source>
        <dbReference type="SAM" id="Phobius"/>
    </source>
</evidence>
<dbReference type="Gene3D" id="1.20.1250.20">
    <property type="entry name" value="MFS general substrate transporter like domains"/>
    <property type="match status" value="1"/>
</dbReference>
<evidence type="ECO:0000256" key="2">
    <source>
        <dbReference type="ARBA" id="ARBA00022448"/>
    </source>
</evidence>
<evidence type="ECO:0000259" key="7">
    <source>
        <dbReference type="PROSITE" id="PS50850"/>
    </source>
</evidence>
<feature type="transmembrane region" description="Helical" evidence="6">
    <location>
        <begin position="56"/>
        <end position="79"/>
    </location>
</feature>
<feature type="transmembrane region" description="Helical" evidence="6">
    <location>
        <begin position="365"/>
        <end position="389"/>
    </location>
</feature>
<feature type="domain" description="Major facilitator superfamily (MFS) profile" evidence="7">
    <location>
        <begin position="23"/>
        <end position="459"/>
    </location>
</feature>
<sequence>MKSVTRASLRDENDHVQRQRSLSVLAVLVVLFLAAMDSTAVSTVLAQINAQMQDATLYPWVVSGFLLPLALIAPLAGALADRFGVSSMMKVSLLIFIAASALVAASQSMVMLIAGRALQGVGAGGIIVLSYSMLASLFDGPKRASMQGMLSSVWGLAAVLGPVAGTVLGNTLSWRWVFWLNLPLGCLALAVLCFTPAIGRGQSTRTVDPIAQGLLAIAACAGLFMLSSQRLDMIPYPIATLAFVVLISLVALIARVRQVPAGSPVPFGFFERPALGAVMALVVISSIGLYATVSVLPIALSHSPGSALSTGGLIMLAALGWVGGATVCGKRLANVGFKSMAIVGMAMLMLGCLGVAAGLHCSQWLLMGIGQILVGLGMGFTATTTLVLAQNSAPPDQLGAYTSTVQFLRNLGAAFGVNALVAVALYLPPDQSYPDTFLLLGLLMALGLLFAFKLPARGGPQKG</sequence>
<evidence type="ECO:0000256" key="5">
    <source>
        <dbReference type="ARBA" id="ARBA00023136"/>
    </source>
</evidence>
<comment type="subcellular location">
    <subcellularLocation>
        <location evidence="1">Endomembrane system</location>
        <topology evidence="1">Multi-pass membrane protein</topology>
    </subcellularLocation>
</comment>
<evidence type="ECO:0000256" key="3">
    <source>
        <dbReference type="ARBA" id="ARBA00022692"/>
    </source>
</evidence>
<keyword evidence="2" id="KW-0813">Transport</keyword>
<dbReference type="PANTHER" id="PTHR23501">
    <property type="entry name" value="MAJOR FACILITATOR SUPERFAMILY"/>
    <property type="match status" value="1"/>
</dbReference>
<keyword evidence="4 6" id="KW-1133">Transmembrane helix</keyword>
<comment type="caution">
    <text evidence="8">The sequence shown here is derived from an EMBL/GenBank/DDBJ whole genome shotgun (WGS) entry which is preliminary data.</text>
</comment>
<dbReference type="PROSITE" id="PS50850">
    <property type="entry name" value="MFS"/>
    <property type="match status" value="1"/>
</dbReference>
<keyword evidence="5 6" id="KW-0472">Membrane</keyword>
<feature type="transmembrane region" description="Helical" evidence="6">
    <location>
        <begin position="234"/>
        <end position="254"/>
    </location>
</feature>
<dbReference type="InterPro" id="IPR036259">
    <property type="entry name" value="MFS_trans_sf"/>
</dbReference>
<feature type="transmembrane region" description="Helical" evidence="6">
    <location>
        <begin position="306"/>
        <end position="328"/>
    </location>
</feature>
<keyword evidence="3 6" id="KW-0812">Transmembrane</keyword>
<feature type="transmembrane region" description="Helical" evidence="6">
    <location>
        <begin position="340"/>
        <end position="359"/>
    </location>
</feature>
<dbReference type="RefSeq" id="WP_057005099.1">
    <property type="nucleotide sequence ID" value="NZ_CP149793.1"/>
</dbReference>
<proteinExistence type="predicted"/>
<evidence type="ECO:0000256" key="1">
    <source>
        <dbReference type="ARBA" id="ARBA00004127"/>
    </source>
</evidence>
<dbReference type="Pfam" id="PF07690">
    <property type="entry name" value="MFS_1"/>
    <property type="match status" value="1"/>
</dbReference>
<feature type="transmembrane region" description="Helical" evidence="6">
    <location>
        <begin position="91"/>
        <end position="114"/>
    </location>
</feature>
<evidence type="ECO:0000256" key="4">
    <source>
        <dbReference type="ARBA" id="ARBA00022989"/>
    </source>
</evidence>
<evidence type="ECO:0000313" key="8">
    <source>
        <dbReference type="EMBL" id="NMX98887.1"/>
    </source>
</evidence>
<dbReference type="PANTHER" id="PTHR23501:SF191">
    <property type="entry name" value="VACUOLAR BASIC AMINO ACID TRANSPORTER 4"/>
    <property type="match status" value="1"/>
</dbReference>
<accession>A0A7Y1F497</accession>
<dbReference type="GO" id="GO:0022857">
    <property type="term" value="F:transmembrane transporter activity"/>
    <property type="evidence" value="ECO:0007669"/>
    <property type="project" value="InterPro"/>
</dbReference>
<dbReference type="InterPro" id="IPR011701">
    <property type="entry name" value="MFS"/>
</dbReference>
<feature type="transmembrane region" description="Helical" evidence="6">
    <location>
        <begin position="275"/>
        <end position="300"/>
    </location>
</feature>
<feature type="transmembrane region" description="Helical" evidence="6">
    <location>
        <begin position="210"/>
        <end position="228"/>
    </location>
</feature>
<feature type="transmembrane region" description="Helical" evidence="6">
    <location>
        <begin position="150"/>
        <end position="170"/>
    </location>
</feature>
<dbReference type="GO" id="GO:0012505">
    <property type="term" value="C:endomembrane system"/>
    <property type="evidence" value="ECO:0007669"/>
    <property type="project" value="UniProtKB-SubCell"/>
</dbReference>
<feature type="transmembrane region" description="Helical" evidence="6">
    <location>
        <begin position="120"/>
        <end position="138"/>
    </location>
</feature>
<dbReference type="OrthoDB" id="9812221at2"/>
<feature type="transmembrane region" description="Helical" evidence="6">
    <location>
        <begin position="410"/>
        <end position="427"/>
    </location>
</feature>
<feature type="transmembrane region" description="Helical" evidence="6">
    <location>
        <begin position="433"/>
        <end position="452"/>
    </location>
</feature>